<dbReference type="Proteomes" id="UP000215545">
    <property type="component" value="Unassembled WGS sequence"/>
</dbReference>
<reference evidence="2" key="3">
    <citation type="submission" date="2017-03" db="EMBL/GenBank/DDBJ databases">
        <authorList>
            <person name="Dastager S.G."/>
            <person name="Neurgaonkar P.S."/>
            <person name="Dharne M.S."/>
        </authorList>
    </citation>
    <scope>NUCLEOTIDE SEQUENCE</scope>
    <source>
        <strain evidence="2">DSM 25145</strain>
    </source>
</reference>
<sequence>MRYAFYTLRRVAAAFGAALLASTMVDGIFVYGASVVAFAAVFMLYTNVSNRRIQKKHALNRKEYYYILDQLKEAKIKLSRLQNLFLKVRSLRSLKQMIELNSLVKRIYSIVKKEPKRFYEIEPFFYSHLDSVVELAEKSAILSRNKVKDPATKQSLIETKETLGDLSKTLESDLRQVLARDIEHLTIELDVARQQTNRTQKRIEAEPVQEGEQKDEQRITTTTGTRYGRKNR</sequence>
<evidence type="ECO:0000313" key="5">
    <source>
        <dbReference type="Proteomes" id="UP000215545"/>
    </source>
</evidence>
<dbReference type="OrthoDB" id="2081028at2"/>
<dbReference type="EMBL" id="FTLX01000001">
    <property type="protein sequence ID" value="SIP93357.1"/>
    <property type="molecule type" value="Genomic_DNA"/>
</dbReference>
<evidence type="ECO:0000313" key="4">
    <source>
        <dbReference type="Proteomes" id="UP000186385"/>
    </source>
</evidence>
<dbReference type="Pfam" id="PF10112">
    <property type="entry name" value="Halogen_Hydrol"/>
    <property type="match status" value="1"/>
</dbReference>
<feature type="region of interest" description="Disordered" evidence="1">
    <location>
        <begin position="196"/>
        <end position="232"/>
    </location>
</feature>
<accession>A0A1N6NMV3</accession>
<gene>
    <name evidence="2" type="ORF">B1B05_01010</name>
    <name evidence="3" type="ORF">SAMN05443094_101208</name>
</gene>
<reference evidence="5" key="2">
    <citation type="submission" date="2017-03" db="EMBL/GenBank/DDBJ databases">
        <title>Bacillus sp. V-88(T) DSM27956, whole genome shotgun sequencing project.</title>
        <authorList>
            <person name="Dastager S.G."/>
            <person name="Neurgaonkar P.S."/>
            <person name="Dharne M.S."/>
        </authorList>
    </citation>
    <scope>NUCLEOTIDE SEQUENCE [LARGE SCALE GENOMIC DNA]</scope>
    <source>
        <strain evidence="5">DSM 25145</strain>
    </source>
</reference>
<dbReference type="Proteomes" id="UP000186385">
    <property type="component" value="Unassembled WGS sequence"/>
</dbReference>
<protein>
    <submittedName>
        <fullName evidence="3">5-bromo-4-chloroindolyl phosphate hydrolysis protein</fullName>
    </submittedName>
</protein>
<dbReference type="RefSeq" id="WP_045849588.1">
    <property type="nucleotide sequence ID" value="NZ_FTLX01000001.1"/>
</dbReference>
<name>A0A1N6NMV3_9BACI</name>
<dbReference type="AlphaFoldDB" id="A0A1N6NMV3"/>
<dbReference type="EMBL" id="MWSK01000001">
    <property type="protein sequence ID" value="OXS80092.1"/>
    <property type="molecule type" value="Genomic_DNA"/>
</dbReference>
<evidence type="ECO:0000256" key="1">
    <source>
        <dbReference type="SAM" id="MobiDB-lite"/>
    </source>
</evidence>
<keyword evidence="5" id="KW-1185">Reference proteome</keyword>
<dbReference type="STRING" id="1017273.SAMN05443094_101208"/>
<reference evidence="3 4" key="1">
    <citation type="submission" date="2017-01" db="EMBL/GenBank/DDBJ databases">
        <authorList>
            <person name="Mah S.A."/>
            <person name="Swanson W.J."/>
            <person name="Moy G.W."/>
            <person name="Vacquier V.D."/>
        </authorList>
    </citation>
    <scope>NUCLEOTIDE SEQUENCE [LARGE SCALE GENOMIC DNA]</scope>
    <source>
        <strain evidence="3 4">NIO-1016</strain>
    </source>
</reference>
<evidence type="ECO:0000313" key="3">
    <source>
        <dbReference type="EMBL" id="SIP93357.1"/>
    </source>
</evidence>
<dbReference type="InterPro" id="IPR018770">
    <property type="entry name" value="ChloroindolylP_hydrolase"/>
</dbReference>
<feature type="compositionally biased region" description="Basic and acidic residues" evidence="1">
    <location>
        <begin position="201"/>
        <end position="218"/>
    </location>
</feature>
<organism evidence="3 4">
    <name type="scientific">Domibacillus enclensis</name>
    <dbReference type="NCBI Taxonomy" id="1017273"/>
    <lineage>
        <taxon>Bacteria</taxon>
        <taxon>Bacillati</taxon>
        <taxon>Bacillota</taxon>
        <taxon>Bacilli</taxon>
        <taxon>Bacillales</taxon>
        <taxon>Bacillaceae</taxon>
        <taxon>Domibacillus</taxon>
    </lineage>
</organism>
<evidence type="ECO:0000313" key="2">
    <source>
        <dbReference type="EMBL" id="OXS80092.1"/>
    </source>
</evidence>
<proteinExistence type="predicted"/>